<dbReference type="Pfam" id="PF00583">
    <property type="entry name" value="Acetyltransf_1"/>
    <property type="match status" value="1"/>
</dbReference>
<name>A0ABX0ZSR6_9ACTN</name>
<gene>
    <name evidence="2" type="ORF">HCN08_26655</name>
</gene>
<accession>A0ABX0ZSR6</accession>
<dbReference type="Proteomes" id="UP000734511">
    <property type="component" value="Unassembled WGS sequence"/>
</dbReference>
<dbReference type="Gene3D" id="3.40.630.30">
    <property type="match status" value="1"/>
</dbReference>
<keyword evidence="3" id="KW-1185">Reference proteome</keyword>
<evidence type="ECO:0000259" key="1">
    <source>
        <dbReference type="PROSITE" id="PS51186"/>
    </source>
</evidence>
<dbReference type="RefSeq" id="WP_167985798.1">
    <property type="nucleotide sequence ID" value="NZ_JAATEJ010000025.1"/>
</dbReference>
<feature type="domain" description="N-acetyltransferase" evidence="1">
    <location>
        <begin position="3"/>
        <end position="176"/>
    </location>
</feature>
<evidence type="ECO:0000313" key="2">
    <source>
        <dbReference type="EMBL" id="NJP46960.1"/>
    </source>
</evidence>
<protein>
    <submittedName>
        <fullName evidence="2">GNAT family N-acetyltransferase</fullName>
    </submittedName>
</protein>
<comment type="caution">
    <text evidence="2">The sequence shown here is derived from an EMBL/GenBank/DDBJ whole genome shotgun (WGS) entry which is preliminary data.</text>
</comment>
<proteinExistence type="predicted"/>
<dbReference type="PROSITE" id="PS51186">
    <property type="entry name" value="GNAT"/>
    <property type="match status" value="1"/>
</dbReference>
<dbReference type="InterPro" id="IPR000182">
    <property type="entry name" value="GNAT_dom"/>
</dbReference>
<evidence type="ECO:0000313" key="3">
    <source>
        <dbReference type="Proteomes" id="UP000734511"/>
    </source>
</evidence>
<sequence>MAPRFRTAGRGDAEVVARLHADSWRRHYRGAYSDAYLDGDVVADRLAVWSQRLAAPAGTVTLLAQDGTGDALGFVHLVLDDDPAWGSLVDNLHVTAARQRTGVGRALLRRAAAEAVAGAASPALYLWVLEQNTAARAFYAAMGAAHAGTVPVGPPGGDPTRLVGAPAKLRMSWPDASACAAPTA</sequence>
<organism evidence="2 3">
    <name type="scientific">Actinacidiphila epipremni</name>
    <dbReference type="NCBI Taxonomy" id="2053013"/>
    <lineage>
        <taxon>Bacteria</taxon>
        <taxon>Bacillati</taxon>
        <taxon>Actinomycetota</taxon>
        <taxon>Actinomycetes</taxon>
        <taxon>Kitasatosporales</taxon>
        <taxon>Streptomycetaceae</taxon>
        <taxon>Actinacidiphila</taxon>
    </lineage>
</organism>
<dbReference type="InterPro" id="IPR016181">
    <property type="entry name" value="Acyl_CoA_acyltransferase"/>
</dbReference>
<dbReference type="EMBL" id="JAATEJ010000025">
    <property type="protein sequence ID" value="NJP46960.1"/>
    <property type="molecule type" value="Genomic_DNA"/>
</dbReference>
<reference evidence="2 3" key="1">
    <citation type="submission" date="2020-03" db="EMBL/GenBank/DDBJ databases">
        <title>WGS of actinomycetes isolated from Thailand.</title>
        <authorList>
            <person name="Thawai C."/>
        </authorList>
    </citation>
    <scope>NUCLEOTIDE SEQUENCE [LARGE SCALE GENOMIC DNA]</scope>
    <source>
        <strain evidence="2 3">PRB2-1</strain>
    </source>
</reference>
<dbReference type="SUPFAM" id="SSF55729">
    <property type="entry name" value="Acyl-CoA N-acyltransferases (Nat)"/>
    <property type="match status" value="1"/>
</dbReference>